<proteinExistence type="predicted"/>
<evidence type="ECO:0000313" key="4">
    <source>
        <dbReference type="Proteomes" id="UP000241587"/>
    </source>
</evidence>
<reference evidence="2 4" key="1">
    <citation type="submission" date="2018-02" db="EMBL/GenBank/DDBJ databases">
        <title>Fusarium culmorum secondary metabolites in fungal-bacterial-plant interactions.</title>
        <authorList>
            <person name="Schmidt R."/>
        </authorList>
    </citation>
    <scope>NUCLEOTIDE SEQUENCE [LARGE SCALE GENOMIC DNA]</scope>
    <source>
        <strain evidence="2 4">PV</strain>
    </source>
</reference>
<feature type="region of interest" description="Disordered" evidence="1">
    <location>
        <begin position="136"/>
        <end position="163"/>
    </location>
</feature>
<dbReference type="Proteomes" id="UP000663297">
    <property type="component" value="Chromosome 3"/>
</dbReference>
<dbReference type="EMBL" id="CP064749">
    <property type="protein sequence ID" value="QPC65438.1"/>
    <property type="molecule type" value="Genomic_DNA"/>
</dbReference>
<accession>A0A2T4H1Z0</accession>
<evidence type="ECO:0000256" key="1">
    <source>
        <dbReference type="SAM" id="MobiDB-lite"/>
    </source>
</evidence>
<evidence type="ECO:0000313" key="2">
    <source>
        <dbReference type="EMBL" id="PTD09804.1"/>
    </source>
</evidence>
<organism evidence="2 4">
    <name type="scientific">Fusarium culmorum</name>
    <dbReference type="NCBI Taxonomy" id="5516"/>
    <lineage>
        <taxon>Eukaryota</taxon>
        <taxon>Fungi</taxon>
        <taxon>Dikarya</taxon>
        <taxon>Ascomycota</taxon>
        <taxon>Pezizomycotina</taxon>
        <taxon>Sordariomycetes</taxon>
        <taxon>Hypocreomycetidae</taxon>
        <taxon>Hypocreales</taxon>
        <taxon>Nectriaceae</taxon>
        <taxon>Fusarium</taxon>
    </lineage>
</organism>
<name>A0A2T4H1Z0_FUSCU</name>
<gene>
    <name evidence="2" type="ORF">FCULG_00008769</name>
    <name evidence="3" type="ORF">HYE67_007669</name>
</gene>
<keyword evidence="4" id="KW-1185">Reference proteome</keyword>
<dbReference type="EMBL" id="PVEM01000003">
    <property type="protein sequence ID" value="PTD09804.1"/>
    <property type="molecule type" value="Genomic_DNA"/>
</dbReference>
<evidence type="ECO:0000313" key="3">
    <source>
        <dbReference type="EMBL" id="QPC65438.1"/>
    </source>
</evidence>
<protein>
    <submittedName>
        <fullName evidence="2">Uncharacterized protein</fullName>
    </submittedName>
</protein>
<feature type="compositionally biased region" description="Polar residues" evidence="1">
    <location>
        <begin position="136"/>
        <end position="149"/>
    </location>
</feature>
<dbReference type="Proteomes" id="UP000241587">
    <property type="component" value="Unassembled WGS sequence"/>
</dbReference>
<dbReference type="OrthoDB" id="5093989at2759"/>
<dbReference type="AlphaFoldDB" id="A0A2T4H1Z0"/>
<reference evidence="3" key="2">
    <citation type="submission" date="2020-11" db="EMBL/GenBank/DDBJ databases">
        <title>The chromosome-scale genome resource for two endophytic Fusarium species: F. culmorum and F. pseudograminearum.</title>
        <authorList>
            <person name="Yuan Z."/>
        </authorList>
    </citation>
    <scope>NUCLEOTIDE SEQUENCE</scope>
    <source>
        <strain evidence="3">Class2-1B</strain>
    </source>
</reference>
<sequence>MASAKFVRDPTKIDPRNEDARRDYIVAYFKAVGLLDLERLNRRYTSAVSGLNNKLHSKNALEVGHLFFEYMLDLAIWNDAFKAAGRVALKFPWDQTPKTNDYSKGISIVYREWRLKNGYKVPQETSVSVPAKVTLPQASQTAPGSQKGTVSLAPGGPKPEILE</sequence>